<sequence length="67" mass="7795">RLEAEYPEKLATETDDTRKMIHERMLEVAKLDAKEQRMYADAVRAIADKAVADLDKVRSERNEDSEE</sequence>
<gene>
    <name evidence="1" type="ORF">TSPGSL018_9623</name>
</gene>
<organism evidence="1">
    <name type="scientific">Tetraselmis sp. GSL018</name>
    <dbReference type="NCBI Taxonomy" id="582737"/>
    <lineage>
        <taxon>Eukaryota</taxon>
        <taxon>Viridiplantae</taxon>
        <taxon>Chlorophyta</taxon>
        <taxon>core chlorophytes</taxon>
        <taxon>Chlorodendrophyceae</taxon>
        <taxon>Chlorodendrales</taxon>
        <taxon>Chlorodendraceae</taxon>
        <taxon>Tetraselmis</taxon>
    </lineage>
</organism>
<protein>
    <submittedName>
        <fullName evidence="1">Uncharacterized protein</fullName>
    </submittedName>
</protein>
<reference evidence="1" key="1">
    <citation type="submission" date="2014-05" db="EMBL/GenBank/DDBJ databases">
        <title>The transcriptome of the halophilic microalga Tetraselmis sp. GSL018 isolated from the Great Salt Lake, Utah.</title>
        <authorList>
            <person name="Jinkerson R.E."/>
            <person name="D'Adamo S."/>
            <person name="Posewitz M.C."/>
        </authorList>
    </citation>
    <scope>NUCLEOTIDE SEQUENCE</scope>
    <source>
        <strain evidence="1">GSL018</strain>
    </source>
</reference>
<evidence type="ECO:0000313" key="1">
    <source>
        <dbReference type="EMBL" id="JAC80726.1"/>
    </source>
</evidence>
<accession>A0A061SDA6</accession>
<feature type="non-terminal residue" evidence="1">
    <location>
        <position position="1"/>
    </location>
</feature>
<name>A0A061SDA6_9CHLO</name>
<dbReference type="AlphaFoldDB" id="A0A061SDA6"/>
<dbReference type="EMBL" id="GBEZ01004494">
    <property type="protein sequence ID" value="JAC80726.1"/>
    <property type="molecule type" value="Transcribed_RNA"/>
</dbReference>
<proteinExistence type="predicted"/>